<keyword evidence="3" id="KW-1185">Reference proteome</keyword>
<sequence length="104" mass="12220">MSFIYLKSPKLKMYRRWNFLHVCSVFIIVMLCWFILSMFFLSKLIRSDRAVSTSEQLRQVTIKVTLKIPQRQQGLTSVTWYPAEVMTDGFRMQMCTFVSAHLGG</sequence>
<evidence type="ECO:0000313" key="2">
    <source>
        <dbReference type="EMBL" id="MEQ2238988.1"/>
    </source>
</evidence>
<gene>
    <name evidence="2" type="ORF">ILYODFUR_039122</name>
</gene>
<dbReference type="Proteomes" id="UP001482620">
    <property type="component" value="Unassembled WGS sequence"/>
</dbReference>
<keyword evidence="1" id="KW-0472">Membrane</keyword>
<reference evidence="2 3" key="1">
    <citation type="submission" date="2021-06" db="EMBL/GenBank/DDBJ databases">
        <authorList>
            <person name="Palmer J.M."/>
        </authorList>
    </citation>
    <scope>NUCLEOTIDE SEQUENCE [LARGE SCALE GENOMIC DNA]</scope>
    <source>
        <strain evidence="3">if_2019</strain>
        <tissue evidence="2">Muscle</tissue>
    </source>
</reference>
<evidence type="ECO:0000313" key="3">
    <source>
        <dbReference type="Proteomes" id="UP001482620"/>
    </source>
</evidence>
<organism evidence="2 3">
    <name type="scientific">Ilyodon furcidens</name>
    <name type="common">goldbreast splitfin</name>
    <dbReference type="NCBI Taxonomy" id="33524"/>
    <lineage>
        <taxon>Eukaryota</taxon>
        <taxon>Metazoa</taxon>
        <taxon>Chordata</taxon>
        <taxon>Craniata</taxon>
        <taxon>Vertebrata</taxon>
        <taxon>Euteleostomi</taxon>
        <taxon>Actinopterygii</taxon>
        <taxon>Neopterygii</taxon>
        <taxon>Teleostei</taxon>
        <taxon>Neoteleostei</taxon>
        <taxon>Acanthomorphata</taxon>
        <taxon>Ovalentaria</taxon>
        <taxon>Atherinomorphae</taxon>
        <taxon>Cyprinodontiformes</taxon>
        <taxon>Goodeidae</taxon>
        <taxon>Ilyodon</taxon>
    </lineage>
</organism>
<dbReference type="EMBL" id="JAHRIQ010057505">
    <property type="protein sequence ID" value="MEQ2238988.1"/>
    <property type="molecule type" value="Genomic_DNA"/>
</dbReference>
<accession>A0ABV0U565</accession>
<protein>
    <submittedName>
        <fullName evidence="2">Uncharacterized protein</fullName>
    </submittedName>
</protein>
<keyword evidence="1" id="KW-0812">Transmembrane</keyword>
<name>A0ABV0U565_9TELE</name>
<keyword evidence="1" id="KW-1133">Transmembrane helix</keyword>
<feature type="transmembrane region" description="Helical" evidence="1">
    <location>
        <begin position="19"/>
        <end position="41"/>
    </location>
</feature>
<comment type="caution">
    <text evidence="2">The sequence shown here is derived from an EMBL/GenBank/DDBJ whole genome shotgun (WGS) entry which is preliminary data.</text>
</comment>
<proteinExistence type="predicted"/>
<evidence type="ECO:0000256" key="1">
    <source>
        <dbReference type="SAM" id="Phobius"/>
    </source>
</evidence>